<evidence type="ECO:0000256" key="1">
    <source>
        <dbReference type="SAM" id="MobiDB-lite"/>
    </source>
</evidence>
<proteinExistence type="predicted"/>
<dbReference type="AlphaFoldDB" id="A0A0F9LA85"/>
<evidence type="ECO:0000313" key="2">
    <source>
        <dbReference type="EMBL" id="KKM90273.1"/>
    </source>
</evidence>
<evidence type="ECO:0008006" key="3">
    <source>
        <dbReference type="Google" id="ProtNLM"/>
    </source>
</evidence>
<sequence length="90" mass="10055">MALLIWQDWDGDLFAFCSRECLTSHKTHVTDPSDLHEKATSTEHSFGCWWCGGDLSQGVTWLPKTEAQDPESGIRNLSSDADDPDSERQG</sequence>
<comment type="caution">
    <text evidence="2">The sequence shown here is derived from an EMBL/GenBank/DDBJ whole genome shotgun (WGS) entry which is preliminary data.</text>
</comment>
<accession>A0A0F9LA85</accession>
<gene>
    <name evidence="2" type="ORF">LCGC14_1240330</name>
</gene>
<protein>
    <recommendedName>
        <fullName evidence="3">MYM-type domain-containing protein</fullName>
    </recommendedName>
</protein>
<feature type="compositionally biased region" description="Acidic residues" evidence="1">
    <location>
        <begin position="80"/>
        <end position="90"/>
    </location>
</feature>
<organism evidence="2">
    <name type="scientific">marine sediment metagenome</name>
    <dbReference type="NCBI Taxonomy" id="412755"/>
    <lineage>
        <taxon>unclassified sequences</taxon>
        <taxon>metagenomes</taxon>
        <taxon>ecological metagenomes</taxon>
    </lineage>
</organism>
<feature type="region of interest" description="Disordered" evidence="1">
    <location>
        <begin position="63"/>
        <end position="90"/>
    </location>
</feature>
<dbReference type="EMBL" id="LAZR01006693">
    <property type="protein sequence ID" value="KKM90273.1"/>
    <property type="molecule type" value="Genomic_DNA"/>
</dbReference>
<name>A0A0F9LA85_9ZZZZ</name>
<reference evidence="2" key="1">
    <citation type="journal article" date="2015" name="Nature">
        <title>Complex archaea that bridge the gap between prokaryotes and eukaryotes.</title>
        <authorList>
            <person name="Spang A."/>
            <person name="Saw J.H."/>
            <person name="Jorgensen S.L."/>
            <person name="Zaremba-Niedzwiedzka K."/>
            <person name="Martijn J."/>
            <person name="Lind A.E."/>
            <person name="van Eijk R."/>
            <person name="Schleper C."/>
            <person name="Guy L."/>
            <person name="Ettema T.J."/>
        </authorList>
    </citation>
    <scope>NUCLEOTIDE SEQUENCE</scope>
</reference>